<proteinExistence type="predicted"/>
<dbReference type="EMBL" id="SNYM01000013">
    <property type="protein sequence ID" value="TDQ46484.1"/>
    <property type="molecule type" value="Genomic_DNA"/>
</dbReference>
<evidence type="ECO:0000313" key="2">
    <source>
        <dbReference type="Proteomes" id="UP000295375"/>
    </source>
</evidence>
<reference evidence="1 2" key="1">
    <citation type="submission" date="2019-03" db="EMBL/GenBank/DDBJ databases">
        <title>Genomic Encyclopedia of Type Strains, Phase IV (KMG-IV): sequencing the most valuable type-strain genomes for metagenomic binning, comparative biology and taxonomic classification.</title>
        <authorList>
            <person name="Goeker M."/>
        </authorList>
    </citation>
    <scope>NUCLEOTIDE SEQUENCE [LARGE SCALE GENOMIC DNA]</scope>
    <source>
        <strain evidence="1 2">DSM 103792</strain>
    </source>
</reference>
<dbReference type="Proteomes" id="UP000295375">
    <property type="component" value="Unassembled WGS sequence"/>
</dbReference>
<dbReference type="RefSeq" id="WP_133591696.1">
    <property type="nucleotide sequence ID" value="NZ_CP037953.1"/>
</dbReference>
<protein>
    <recommendedName>
        <fullName evidence="3">DUF1853 family protein</fullName>
    </recommendedName>
</protein>
<evidence type="ECO:0000313" key="1">
    <source>
        <dbReference type="EMBL" id="TDQ46484.1"/>
    </source>
</evidence>
<accession>A0A4R6USW7</accession>
<evidence type="ECO:0008006" key="3">
    <source>
        <dbReference type="Google" id="ProtNLM"/>
    </source>
</evidence>
<dbReference type="AlphaFoldDB" id="A0A4R6USW7"/>
<dbReference type="OrthoDB" id="378654at2"/>
<gene>
    <name evidence="1" type="ORF">EV696_11325</name>
</gene>
<sequence length="294" mass="33772">MEQRIRQQIIWAFNSPPLLAASHFSSLVDQSLLELPESAVEALDAAESLEHLIRQNEIPTRLGKFFEQLISAGLRCHPRWRERLSNLPIQDDERTVGEIDLIVEQLPSARIEHWEVAVKFYLGLDQLDNPTYWFGPRLTDRLAIKLNKLFHHQLPLARWAQKEGKLPSDLATIAESKALVKGRLFYPLDQLQRTARFANAEHERGVWASASQWRAWLFSHPDARITALRKHDWLLPSLAEQAGEDFKSWLLEQGESISEPQAFYLRSPALTQMIFVVPDSWPDAARDKAADSDE</sequence>
<dbReference type="Pfam" id="PF08907">
    <property type="entry name" value="DUF1853"/>
    <property type="match status" value="1"/>
</dbReference>
<name>A0A4R6USW7_9GAMM</name>
<organism evidence="1 2">
    <name type="scientific">Permianibacter aggregans</name>
    <dbReference type="NCBI Taxonomy" id="1510150"/>
    <lineage>
        <taxon>Bacteria</taxon>
        <taxon>Pseudomonadati</taxon>
        <taxon>Pseudomonadota</taxon>
        <taxon>Gammaproteobacteria</taxon>
        <taxon>Pseudomonadales</taxon>
        <taxon>Pseudomonadaceae</taxon>
        <taxon>Permianibacter</taxon>
    </lineage>
</organism>
<dbReference type="InterPro" id="IPR015003">
    <property type="entry name" value="DUF1853"/>
</dbReference>
<comment type="caution">
    <text evidence="1">The sequence shown here is derived from an EMBL/GenBank/DDBJ whole genome shotgun (WGS) entry which is preliminary data.</text>
</comment>
<keyword evidence="2" id="KW-1185">Reference proteome</keyword>